<dbReference type="InterPro" id="IPR013328">
    <property type="entry name" value="6PGD_dom2"/>
</dbReference>
<dbReference type="AlphaFoldDB" id="A0A9W6JLV4"/>
<dbReference type="SUPFAM" id="SSF51735">
    <property type="entry name" value="NAD(P)-binding Rossmann-fold domains"/>
    <property type="match status" value="1"/>
</dbReference>
<dbReference type="GO" id="GO:0016491">
    <property type="term" value="F:oxidoreductase activity"/>
    <property type="evidence" value="ECO:0007669"/>
    <property type="project" value="UniProtKB-KW"/>
</dbReference>
<comment type="caution">
    <text evidence="6">The sequence shown here is derived from an EMBL/GenBank/DDBJ whole genome shotgun (WGS) entry which is preliminary data.</text>
</comment>
<dbReference type="Proteomes" id="UP001143309">
    <property type="component" value="Unassembled WGS sequence"/>
</dbReference>
<dbReference type="Gene3D" id="1.10.1040.10">
    <property type="entry name" value="N-(1-d-carboxylethyl)-l-norvaline Dehydrogenase, domain 2"/>
    <property type="match status" value="1"/>
</dbReference>
<dbReference type="Pfam" id="PF14833">
    <property type="entry name" value="NAD_binding_11"/>
    <property type="match status" value="1"/>
</dbReference>
<dbReference type="InterPro" id="IPR036291">
    <property type="entry name" value="NAD(P)-bd_dom_sf"/>
</dbReference>
<dbReference type="InterPro" id="IPR008927">
    <property type="entry name" value="6-PGluconate_DH-like_C_sf"/>
</dbReference>
<keyword evidence="1" id="KW-0560">Oxidoreductase</keyword>
<accession>A0A9W6JLV4</accession>
<reference evidence="6" key="2">
    <citation type="submission" date="2023-01" db="EMBL/GenBank/DDBJ databases">
        <authorList>
            <person name="Sun Q."/>
            <person name="Evtushenko L."/>
        </authorList>
    </citation>
    <scope>NUCLEOTIDE SEQUENCE</scope>
    <source>
        <strain evidence="6">VKM B-2748</strain>
    </source>
</reference>
<keyword evidence="7" id="KW-1185">Reference proteome</keyword>
<dbReference type="PIRSF" id="PIRSF000103">
    <property type="entry name" value="HIBADH"/>
    <property type="match status" value="1"/>
</dbReference>
<dbReference type="PANTHER" id="PTHR43060:SF15">
    <property type="entry name" value="3-HYDROXYISOBUTYRATE DEHYDROGENASE-LIKE 1, MITOCHONDRIAL-RELATED"/>
    <property type="match status" value="1"/>
</dbReference>
<dbReference type="Gene3D" id="3.40.50.720">
    <property type="entry name" value="NAD(P)-binding Rossmann-like Domain"/>
    <property type="match status" value="1"/>
</dbReference>
<sequence length="303" mass="30532">MTAPRIALLGTGLMGAPMSRRLLGAGFPVTVWNRTRSKAEPLAADGAAVADTAAEAVRNADVVITMLENGPIVGEVLFGAAGAAAAMKAGAIVLDMSSIPPPTARDHALRLADLGLRHVDAPVSGGTRGAAEGALAIMAGGAEDTIAELAPVFAPLGRALRVGPSGSGQLAKLANQAIVGITIGAVSEALLLAASGGADPAAVREAIRGGFAESRILAEHGQRMIERDFLPGGQVRVHVKDLDTALAAAADGGVTLPLLAAVRDLFVALRDDGGAAYDHSALLIQLERMSGKRLGPGPDRLPG</sequence>
<name>A0A9W6JLV4_9HYPH</name>
<reference evidence="6" key="1">
    <citation type="journal article" date="2014" name="Int. J. Syst. Evol. Microbiol.">
        <title>Complete genome sequence of Corynebacterium casei LMG S-19264T (=DSM 44701T), isolated from a smear-ripened cheese.</title>
        <authorList>
            <consortium name="US DOE Joint Genome Institute (JGI-PGF)"/>
            <person name="Walter F."/>
            <person name="Albersmeier A."/>
            <person name="Kalinowski J."/>
            <person name="Ruckert C."/>
        </authorList>
    </citation>
    <scope>NUCLEOTIDE SEQUENCE</scope>
    <source>
        <strain evidence="6">VKM B-2748</strain>
    </source>
</reference>
<evidence type="ECO:0000256" key="2">
    <source>
        <dbReference type="ARBA" id="ARBA00023027"/>
    </source>
</evidence>
<evidence type="ECO:0000259" key="4">
    <source>
        <dbReference type="Pfam" id="PF03446"/>
    </source>
</evidence>
<dbReference type="GO" id="GO:0050661">
    <property type="term" value="F:NADP binding"/>
    <property type="evidence" value="ECO:0007669"/>
    <property type="project" value="InterPro"/>
</dbReference>
<protein>
    <submittedName>
        <fullName evidence="6">2-hydroxy-3-oxopropionate reductase</fullName>
    </submittedName>
</protein>
<feature type="domain" description="3-hydroxyisobutyrate dehydrogenase-like NAD-binding" evidence="5">
    <location>
        <begin position="166"/>
        <end position="283"/>
    </location>
</feature>
<dbReference type="Pfam" id="PF03446">
    <property type="entry name" value="NAD_binding_2"/>
    <property type="match status" value="1"/>
</dbReference>
<evidence type="ECO:0000313" key="6">
    <source>
        <dbReference type="EMBL" id="GLK78801.1"/>
    </source>
</evidence>
<dbReference type="InterPro" id="IPR029154">
    <property type="entry name" value="HIBADH-like_NADP-bd"/>
</dbReference>
<keyword evidence="2" id="KW-0520">NAD</keyword>
<feature type="domain" description="6-phosphogluconate dehydrogenase NADP-binding" evidence="4">
    <location>
        <begin position="5"/>
        <end position="160"/>
    </location>
</feature>
<proteinExistence type="predicted"/>
<feature type="active site" evidence="3">
    <location>
        <position position="172"/>
    </location>
</feature>
<dbReference type="RefSeq" id="WP_271199306.1">
    <property type="nucleotide sequence ID" value="NZ_BSFL01000001.1"/>
</dbReference>
<dbReference type="SUPFAM" id="SSF48179">
    <property type="entry name" value="6-phosphogluconate dehydrogenase C-terminal domain-like"/>
    <property type="match status" value="1"/>
</dbReference>
<dbReference type="InterPro" id="IPR006115">
    <property type="entry name" value="6PGDH_NADP-bd"/>
</dbReference>
<dbReference type="PANTHER" id="PTHR43060">
    <property type="entry name" value="3-HYDROXYISOBUTYRATE DEHYDROGENASE-LIKE 1, MITOCHONDRIAL-RELATED"/>
    <property type="match status" value="1"/>
</dbReference>
<evidence type="ECO:0000256" key="1">
    <source>
        <dbReference type="ARBA" id="ARBA00023002"/>
    </source>
</evidence>
<dbReference type="EMBL" id="BSFL01000001">
    <property type="protein sequence ID" value="GLK78801.1"/>
    <property type="molecule type" value="Genomic_DNA"/>
</dbReference>
<dbReference type="GO" id="GO:0051287">
    <property type="term" value="F:NAD binding"/>
    <property type="evidence" value="ECO:0007669"/>
    <property type="project" value="InterPro"/>
</dbReference>
<evidence type="ECO:0000256" key="3">
    <source>
        <dbReference type="PIRSR" id="PIRSR000103-1"/>
    </source>
</evidence>
<evidence type="ECO:0000313" key="7">
    <source>
        <dbReference type="Proteomes" id="UP001143309"/>
    </source>
</evidence>
<evidence type="ECO:0000259" key="5">
    <source>
        <dbReference type="Pfam" id="PF14833"/>
    </source>
</evidence>
<organism evidence="6 7">
    <name type="scientific">Methylopila turkensis</name>
    <dbReference type="NCBI Taxonomy" id="1437816"/>
    <lineage>
        <taxon>Bacteria</taxon>
        <taxon>Pseudomonadati</taxon>
        <taxon>Pseudomonadota</taxon>
        <taxon>Alphaproteobacteria</taxon>
        <taxon>Hyphomicrobiales</taxon>
        <taxon>Methylopilaceae</taxon>
        <taxon>Methylopila</taxon>
    </lineage>
</organism>
<gene>
    <name evidence="6" type="ORF">GCM10008174_05420</name>
</gene>
<dbReference type="InterPro" id="IPR015815">
    <property type="entry name" value="HIBADH-related"/>
</dbReference>